<dbReference type="Proteomes" id="UP000189627">
    <property type="component" value="Chromosome 2"/>
</dbReference>
<dbReference type="InterPro" id="IPR009057">
    <property type="entry name" value="Homeodomain-like_sf"/>
</dbReference>
<evidence type="ECO:0000256" key="1">
    <source>
        <dbReference type="ARBA" id="ARBA00023015"/>
    </source>
</evidence>
<evidence type="ECO:0000256" key="2">
    <source>
        <dbReference type="ARBA" id="ARBA00023125"/>
    </source>
</evidence>
<dbReference type="InterPro" id="IPR001647">
    <property type="entry name" value="HTH_TetR"/>
</dbReference>
<dbReference type="SUPFAM" id="SSF46689">
    <property type="entry name" value="Homeodomain-like"/>
    <property type="match status" value="1"/>
</dbReference>
<dbReference type="AlphaFoldDB" id="A0A1U9UZR3"/>
<dbReference type="PROSITE" id="PS50977">
    <property type="entry name" value="HTH_TETR_2"/>
    <property type="match status" value="1"/>
</dbReference>
<gene>
    <name evidence="6" type="ORF">BJN34_28895</name>
</gene>
<proteinExistence type="predicted"/>
<evidence type="ECO:0000256" key="4">
    <source>
        <dbReference type="PROSITE-ProRule" id="PRU00335"/>
    </source>
</evidence>
<dbReference type="InterPro" id="IPR036271">
    <property type="entry name" value="Tet_transcr_reg_TetR-rel_C_sf"/>
</dbReference>
<dbReference type="PANTHER" id="PTHR47506:SF7">
    <property type="entry name" value="TRANSCRIPTIONAL REGULATORY PROTEIN"/>
    <property type="match status" value="1"/>
</dbReference>
<dbReference type="KEGG" id="cuh:BJN34_28895"/>
<dbReference type="RefSeq" id="WP_078200216.1">
    <property type="nucleotide sequence ID" value="NZ_CP017758.1"/>
</dbReference>
<dbReference type="EMBL" id="CP017758">
    <property type="protein sequence ID" value="AQV97887.1"/>
    <property type="molecule type" value="Genomic_DNA"/>
</dbReference>
<sequence>MGVSKQQAAENRKAIIAASEKLFREHGIDGVGLSALMKAAGFTQGGFYNHFESKEALAAEVVATAMDKANHDLKEAIAAPIAPGGNRLRRQVDYYLSGAHCSDIEQGCAVAGLTADVRRLGNEAQASFANGLQEMIEILTALVAEQRADGMDSEEARREAIAFYSEMVGALILSRAVGGANPELGQEILDASRQTLLRDFALEVTGGKR</sequence>
<keyword evidence="2 4" id="KW-0238">DNA-binding</keyword>
<dbReference type="PANTHER" id="PTHR47506">
    <property type="entry name" value="TRANSCRIPTIONAL REGULATORY PROTEIN"/>
    <property type="match status" value="1"/>
</dbReference>
<evidence type="ECO:0000313" key="7">
    <source>
        <dbReference type="Proteomes" id="UP000189627"/>
    </source>
</evidence>
<feature type="domain" description="HTH tetR-type" evidence="5">
    <location>
        <begin position="9"/>
        <end position="69"/>
    </location>
</feature>
<dbReference type="Pfam" id="PF00440">
    <property type="entry name" value="TetR_N"/>
    <property type="match status" value="1"/>
</dbReference>
<accession>A0A1U9UZR3</accession>
<name>A0A1U9UZR3_CUPNE</name>
<dbReference type="Gene3D" id="1.10.10.60">
    <property type="entry name" value="Homeodomain-like"/>
    <property type="match status" value="1"/>
</dbReference>
<dbReference type="PRINTS" id="PR00455">
    <property type="entry name" value="HTHTETR"/>
</dbReference>
<feature type="DNA-binding region" description="H-T-H motif" evidence="4">
    <location>
        <begin position="32"/>
        <end position="51"/>
    </location>
</feature>
<keyword evidence="3" id="KW-0804">Transcription</keyword>
<reference evidence="7" key="1">
    <citation type="submission" date="2017-02" db="EMBL/GenBank/DDBJ databases">
        <title>Complete genome sequence of Cupriavidus necator strain NH9, a 3-chlorobenzoate degrader.</title>
        <authorList>
            <person name="Moriuchi R."/>
            <person name="Dohra H."/>
            <person name="Ogawa N."/>
        </authorList>
    </citation>
    <scope>NUCLEOTIDE SEQUENCE [LARGE SCALE GENOMIC DNA]</scope>
    <source>
        <strain evidence="7">NH9</strain>
    </source>
</reference>
<dbReference type="Gene3D" id="1.10.357.10">
    <property type="entry name" value="Tetracycline Repressor, domain 2"/>
    <property type="match status" value="1"/>
</dbReference>
<evidence type="ECO:0000259" key="5">
    <source>
        <dbReference type="PROSITE" id="PS50977"/>
    </source>
</evidence>
<dbReference type="OrthoDB" id="9798857at2"/>
<keyword evidence="1" id="KW-0805">Transcription regulation</keyword>
<evidence type="ECO:0000256" key="3">
    <source>
        <dbReference type="ARBA" id="ARBA00023163"/>
    </source>
</evidence>
<evidence type="ECO:0000313" key="6">
    <source>
        <dbReference type="EMBL" id="AQV97887.1"/>
    </source>
</evidence>
<protein>
    <submittedName>
        <fullName evidence="6">TetR family transcriptional regulator</fullName>
    </submittedName>
</protein>
<dbReference type="GO" id="GO:0003677">
    <property type="term" value="F:DNA binding"/>
    <property type="evidence" value="ECO:0007669"/>
    <property type="project" value="UniProtKB-UniRule"/>
</dbReference>
<organism evidence="6 7">
    <name type="scientific">Cupriavidus necator</name>
    <name type="common">Alcaligenes eutrophus</name>
    <name type="synonym">Ralstonia eutropha</name>
    <dbReference type="NCBI Taxonomy" id="106590"/>
    <lineage>
        <taxon>Bacteria</taxon>
        <taxon>Pseudomonadati</taxon>
        <taxon>Pseudomonadota</taxon>
        <taxon>Betaproteobacteria</taxon>
        <taxon>Burkholderiales</taxon>
        <taxon>Burkholderiaceae</taxon>
        <taxon>Cupriavidus</taxon>
    </lineage>
</organism>
<dbReference type="SUPFAM" id="SSF48498">
    <property type="entry name" value="Tetracyclin repressor-like, C-terminal domain"/>
    <property type="match status" value="1"/>
</dbReference>